<dbReference type="Proteomes" id="UP001595377">
    <property type="component" value="Unassembled WGS sequence"/>
</dbReference>
<organism evidence="1 2">
    <name type="scientific">Shinella pollutisoli</name>
    <dbReference type="NCBI Taxonomy" id="2250594"/>
    <lineage>
        <taxon>Bacteria</taxon>
        <taxon>Pseudomonadati</taxon>
        <taxon>Pseudomonadota</taxon>
        <taxon>Alphaproteobacteria</taxon>
        <taxon>Hyphomicrobiales</taxon>
        <taxon>Rhizobiaceae</taxon>
        <taxon>Shinella</taxon>
    </lineage>
</organism>
<name>A0ABV7DD25_9HYPH</name>
<reference evidence="2" key="1">
    <citation type="journal article" date="2019" name="Int. J. Syst. Evol. Microbiol.">
        <title>The Global Catalogue of Microorganisms (GCM) 10K type strain sequencing project: providing services to taxonomists for standard genome sequencing and annotation.</title>
        <authorList>
            <consortium name="The Broad Institute Genomics Platform"/>
            <consortium name="The Broad Institute Genome Sequencing Center for Infectious Disease"/>
            <person name="Wu L."/>
            <person name="Ma J."/>
        </authorList>
    </citation>
    <scope>NUCLEOTIDE SEQUENCE [LARGE SCALE GENOMIC DNA]</scope>
    <source>
        <strain evidence="2">KCTC 52677</strain>
    </source>
</reference>
<protein>
    <recommendedName>
        <fullName evidence="3">HNH endonuclease</fullName>
    </recommendedName>
</protein>
<comment type="caution">
    <text evidence="1">The sequence shown here is derived from an EMBL/GenBank/DDBJ whole genome shotgun (WGS) entry which is preliminary data.</text>
</comment>
<proteinExistence type="predicted"/>
<keyword evidence="2" id="KW-1185">Reference proteome</keyword>
<dbReference type="RefSeq" id="WP_257317892.1">
    <property type="nucleotide sequence ID" value="NZ_JANFDG010000035.1"/>
</dbReference>
<sequence length="87" mass="10025">MTWLDEARAIIKRYDAETPGTTSLTDRKRHLRQLCPAHFRSTSWGRKVWPKACKEHLKRFEPVAKSDAAIPVGHLSPLERMMRRAGA</sequence>
<accession>A0ABV7DD25</accession>
<dbReference type="EMBL" id="JBHRSP010000006">
    <property type="protein sequence ID" value="MFC3072379.1"/>
    <property type="molecule type" value="Genomic_DNA"/>
</dbReference>
<evidence type="ECO:0000313" key="2">
    <source>
        <dbReference type="Proteomes" id="UP001595377"/>
    </source>
</evidence>
<gene>
    <name evidence="1" type="ORF">ACFOHH_04595</name>
</gene>
<evidence type="ECO:0000313" key="1">
    <source>
        <dbReference type="EMBL" id="MFC3072379.1"/>
    </source>
</evidence>
<evidence type="ECO:0008006" key="3">
    <source>
        <dbReference type="Google" id="ProtNLM"/>
    </source>
</evidence>